<dbReference type="OrthoDB" id="197007at2"/>
<dbReference type="Gene3D" id="3.30.1950.10">
    <property type="entry name" value="wza like domain"/>
    <property type="match status" value="1"/>
</dbReference>
<organism evidence="4 5">
    <name type="scientific">Sulfitobacter sabulilitoris</name>
    <dbReference type="NCBI Taxonomy" id="2562655"/>
    <lineage>
        <taxon>Bacteria</taxon>
        <taxon>Pseudomonadati</taxon>
        <taxon>Pseudomonadota</taxon>
        <taxon>Alphaproteobacteria</taxon>
        <taxon>Rhodobacterales</taxon>
        <taxon>Roseobacteraceae</taxon>
        <taxon>Sulfitobacter</taxon>
    </lineage>
</organism>
<dbReference type="Proteomes" id="UP000309550">
    <property type="component" value="Unassembled WGS sequence"/>
</dbReference>
<dbReference type="InterPro" id="IPR003715">
    <property type="entry name" value="Poly_export_N"/>
</dbReference>
<sequence length="422" mass="45935">MRQIYGFIIGRPLQNRCPLILSAKMIAIVLLAICPLIGRAVAAEATYRVHQGDRIGIAILGEPDISGEYAVNIDGTLTHPLAGDVVAVGQTLDELRAELSERLGAYLPSPTLTVGITAYSPVFVVGDVERNGEYAFRPGMTALQLLAMSGGPRREIRPDREGVFAIIAAERDYAEFSLRLFSSQVALARYRAELNSGDFEFDATPPRVVAKADSDFIVQNERKLFDLRVAARLSEDAGLEAQVQSYQGEIDLLEQGISLHDEELELLAEDVQAVAQLVERGLSTPTRLRDVQRTQSATRRDALDLQAALARARQGSLDVQRRRNDAAAAFRSAAGEGLRQTELQIASLQLALDVVEKTLATYAGVPDTSRAAPGTPDLELSVLRAGDDGLVERIVSENAQLEPGDVLRVERRVLTTLSQQLQ</sequence>
<feature type="domain" description="AprE-like long alpha-helical hairpin" evidence="3">
    <location>
        <begin position="171"/>
        <end position="352"/>
    </location>
</feature>
<dbReference type="AlphaFoldDB" id="A0A5S3P8F5"/>
<dbReference type="EMBL" id="VANS01000007">
    <property type="protein sequence ID" value="TMM49549.1"/>
    <property type="molecule type" value="Genomic_DNA"/>
</dbReference>
<evidence type="ECO:0000259" key="2">
    <source>
        <dbReference type="Pfam" id="PF02563"/>
    </source>
</evidence>
<dbReference type="PANTHER" id="PTHR33619">
    <property type="entry name" value="POLYSACCHARIDE EXPORT PROTEIN GFCE-RELATED"/>
    <property type="match status" value="1"/>
</dbReference>
<accession>A0A5S3P8F5</accession>
<evidence type="ECO:0000259" key="3">
    <source>
        <dbReference type="Pfam" id="PF25994"/>
    </source>
</evidence>
<dbReference type="InterPro" id="IPR058781">
    <property type="entry name" value="HH_AprE-like"/>
</dbReference>
<proteinExistence type="predicted"/>
<dbReference type="PANTHER" id="PTHR33619:SF3">
    <property type="entry name" value="POLYSACCHARIDE EXPORT PROTEIN GFCE-RELATED"/>
    <property type="match status" value="1"/>
</dbReference>
<keyword evidence="5" id="KW-1185">Reference proteome</keyword>
<dbReference type="Pfam" id="PF25994">
    <property type="entry name" value="HH_AprE"/>
    <property type="match status" value="1"/>
</dbReference>
<evidence type="ECO:0000313" key="4">
    <source>
        <dbReference type="EMBL" id="TMM49549.1"/>
    </source>
</evidence>
<keyword evidence="1" id="KW-0732">Signal</keyword>
<feature type="domain" description="Polysaccharide export protein N-terminal" evidence="2">
    <location>
        <begin position="42"/>
        <end position="116"/>
    </location>
</feature>
<dbReference type="Pfam" id="PF02563">
    <property type="entry name" value="Poly_export"/>
    <property type="match status" value="1"/>
</dbReference>
<comment type="caution">
    <text evidence="4">The sequence shown here is derived from an EMBL/GenBank/DDBJ whole genome shotgun (WGS) entry which is preliminary data.</text>
</comment>
<gene>
    <name evidence="4" type="ORF">FDT80_17510</name>
</gene>
<dbReference type="InterPro" id="IPR049712">
    <property type="entry name" value="Poly_export"/>
</dbReference>
<protein>
    <recommendedName>
        <fullName evidence="6">Sugar ABC transporter substrate-binding protein</fullName>
    </recommendedName>
</protein>
<dbReference type="Gene3D" id="3.10.560.10">
    <property type="entry name" value="Outer membrane lipoprotein wza domain like"/>
    <property type="match status" value="1"/>
</dbReference>
<name>A0A5S3P8F5_9RHOB</name>
<evidence type="ECO:0008006" key="6">
    <source>
        <dbReference type="Google" id="ProtNLM"/>
    </source>
</evidence>
<reference evidence="4 5" key="1">
    <citation type="submission" date="2019-05" db="EMBL/GenBank/DDBJ databases">
        <title>Sulfitobacter sabulilitoris sp. nov., isolated from a marine sand.</title>
        <authorList>
            <person name="Yoon J.-H."/>
        </authorList>
    </citation>
    <scope>NUCLEOTIDE SEQUENCE [LARGE SCALE GENOMIC DNA]</scope>
    <source>
        <strain evidence="4 5">HSMS-29</strain>
    </source>
</reference>
<evidence type="ECO:0000256" key="1">
    <source>
        <dbReference type="ARBA" id="ARBA00022729"/>
    </source>
</evidence>
<dbReference type="GO" id="GO:0015159">
    <property type="term" value="F:polysaccharide transmembrane transporter activity"/>
    <property type="evidence" value="ECO:0007669"/>
    <property type="project" value="InterPro"/>
</dbReference>
<evidence type="ECO:0000313" key="5">
    <source>
        <dbReference type="Proteomes" id="UP000309550"/>
    </source>
</evidence>